<dbReference type="EMBL" id="JAOAOG010000073">
    <property type="protein sequence ID" value="KAJ6250911.1"/>
    <property type="molecule type" value="Genomic_DNA"/>
</dbReference>
<sequence>MSKKQAKKQELQEIPDKPCKWFKNGYLHFLGGTVATTASALVQPLNGHLPTLSSLHETFVSEGVQNVVFENISDQVEKHMEEFNNPKDYWKIGIASGLVIGAVNSLIDSVFSNVFEYHHSEKENGSSCYGKSAVNLVKEKGFGSLFEGYGSRAFSKMLFVPTLRTALSLNGYWLNQKFAGTTCPIKKQVALPMIKGAIAATEAILITKPIEETVRSIVTGQGVKPKEIAKKTWDKLRYAVPDIAIEVMLSPQGMKLMKPTEKALKGLCDKVRSKF</sequence>
<comment type="caution">
    <text evidence="1">The sequence shown here is derived from an EMBL/GenBank/DDBJ whole genome shotgun (WGS) entry which is preliminary data.</text>
</comment>
<organism evidence="1 2">
    <name type="scientific">Anaeramoeba flamelloides</name>
    <dbReference type="NCBI Taxonomy" id="1746091"/>
    <lineage>
        <taxon>Eukaryota</taxon>
        <taxon>Metamonada</taxon>
        <taxon>Anaeramoebidae</taxon>
        <taxon>Anaeramoeba</taxon>
    </lineage>
</organism>
<reference evidence="1" key="1">
    <citation type="submission" date="2022-08" db="EMBL/GenBank/DDBJ databases">
        <title>Novel sulfate-reducing endosymbionts in the free-living metamonad Anaeramoeba.</title>
        <authorList>
            <person name="Jerlstrom-Hultqvist J."/>
            <person name="Cepicka I."/>
            <person name="Gallot-Lavallee L."/>
            <person name="Salas-Leiva D."/>
            <person name="Curtis B.A."/>
            <person name="Zahonova K."/>
            <person name="Pipaliya S."/>
            <person name="Dacks J."/>
            <person name="Roger A.J."/>
        </authorList>
    </citation>
    <scope>NUCLEOTIDE SEQUENCE</scope>
    <source>
        <strain evidence="1">Schooner1</strain>
    </source>
</reference>
<gene>
    <name evidence="1" type="ORF">M0813_15729</name>
</gene>
<keyword evidence="2" id="KW-1185">Reference proteome</keyword>
<evidence type="ECO:0000313" key="1">
    <source>
        <dbReference type="EMBL" id="KAJ6250911.1"/>
    </source>
</evidence>
<dbReference type="Proteomes" id="UP001150062">
    <property type="component" value="Unassembled WGS sequence"/>
</dbReference>
<protein>
    <submittedName>
        <fullName evidence="1">Uncharacterized protein</fullName>
    </submittedName>
</protein>
<accession>A0ABQ8Z1Y8</accession>
<name>A0ABQ8Z1Y8_9EUKA</name>
<proteinExistence type="predicted"/>
<evidence type="ECO:0000313" key="2">
    <source>
        <dbReference type="Proteomes" id="UP001150062"/>
    </source>
</evidence>